<reference evidence="4" key="1">
    <citation type="submission" date="2016-06" db="UniProtKB">
        <authorList>
            <consortium name="WormBaseParasite"/>
        </authorList>
    </citation>
    <scope>IDENTIFICATION</scope>
</reference>
<feature type="compositionally biased region" description="Low complexity" evidence="1">
    <location>
        <begin position="118"/>
        <end position="130"/>
    </location>
</feature>
<name>A0A183A2D4_9TREM</name>
<proteinExistence type="predicted"/>
<feature type="region of interest" description="Disordered" evidence="1">
    <location>
        <begin position="317"/>
        <end position="380"/>
    </location>
</feature>
<feature type="compositionally biased region" description="Polar residues" evidence="1">
    <location>
        <begin position="340"/>
        <end position="361"/>
    </location>
</feature>
<feature type="region of interest" description="Disordered" evidence="1">
    <location>
        <begin position="92"/>
        <end position="158"/>
    </location>
</feature>
<dbReference type="OrthoDB" id="6288838at2759"/>
<feature type="region of interest" description="Disordered" evidence="1">
    <location>
        <begin position="648"/>
        <end position="686"/>
    </location>
</feature>
<protein>
    <submittedName>
        <fullName evidence="4">PUM-HD domain-containing protein</fullName>
    </submittedName>
</protein>
<dbReference type="EMBL" id="UZAN01005416">
    <property type="protein sequence ID" value="VDP33459.1"/>
    <property type="molecule type" value="Genomic_DNA"/>
</dbReference>
<dbReference type="AlphaFoldDB" id="A0A183A2D4"/>
<organism evidence="4">
    <name type="scientific">Echinostoma caproni</name>
    <dbReference type="NCBI Taxonomy" id="27848"/>
    <lineage>
        <taxon>Eukaryota</taxon>
        <taxon>Metazoa</taxon>
        <taxon>Spiralia</taxon>
        <taxon>Lophotrochozoa</taxon>
        <taxon>Platyhelminthes</taxon>
        <taxon>Trematoda</taxon>
        <taxon>Digenea</taxon>
        <taxon>Plagiorchiida</taxon>
        <taxon>Echinostomata</taxon>
        <taxon>Echinostomatoidea</taxon>
        <taxon>Echinostomatidae</taxon>
        <taxon>Echinostoma</taxon>
    </lineage>
</organism>
<feature type="compositionally biased region" description="Polar residues" evidence="1">
    <location>
        <begin position="317"/>
        <end position="327"/>
    </location>
</feature>
<feature type="compositionally biased region" description="Basic and acidic residues" evidence="1">
    <location>
        <begin position="648"/>
        <end position="659"/>
    </location>
</feature>
<keyword evidence="3" id="KW-1185">Reference proteome</keyword>
<feature type="compositionally biased region" description="Polar residues" evidence="1">
    <location>
        <begin position="598"/>
        <end position="613"/>
    </location>
</feature>
<feature type="compositionally biased region" description="Polar residues" evidence="1">
    <location>
        <begin position="131"/>
        <end position="154"/>
    </location>
</feature>
<evidence type="ECO:0000313" key="3">
    <source>
        <dbReference type="Proteomes" id="UP000272942"/>
    </source>
</evidence>
<evidence type="ECO:0000256" key="1">
    <source>
        <dbReference type="SAM" id="MobiDB-lite"/>
    </source>
</evidence>
<evidence type="ECO:0000313" key="2">
    <source>
        <dbReference type="EMBL" id="VDP33459.1"/>
    </source>
</evidence>
<accession>A0A183A2D4</accession>
<feature type="compositionally biased region" description="Low complexity" evidence="1">
    <location>
        <begin position="614"/>
        <end position="628"/>
    </location>
</feature>
<dbReference type="Proteomes" id="UP000272942">
    <property type="component" value="Unassembled WGS sequence"/>
</dbReference>
<feature type="compositionally biased region" description="Basic and acidic residues" evidence="1">
    <location>
        <begin position="18"/>
        <end position="27"/>
    </location>
</feature>
<gene>
    <name evidence="2" type="ORF">ECPE_LOCUS1119</name>
</gene>
<feature type="region of interest" description="Disordered" evidence="1">
    <location>
        <begin position="1"/>
        <end position="28"/>
    </location>
</feature>
<dbReference type="WBParaSite" id="ECPE_0000111901-mRNA-1">
    <property type="protein sequence ID" value="ECPE_0000111901-mRNA-1"/>
    <property type="gene ID" value="ECPE_0000111901"/>
</dbReference>
<feature type="compositionally biased region" description="Polar residues" evidence="1">
    <location>
        <begin position="1"/>
        <end position="12"/>
    </location>
</feature>
<feature type="compositionally biased region" description="Polar residues" evidence="1">
    <location>
        <begin position="668"/>
        <end position="686"/>
    </location>
</feature>
<evidence type="ECO:0000313" key="4">
    <source>
        <dbReference type="WBParaSite" id="ECPE_0000111901-mRNA-1"/>
    </source>
</evidence>
<feature type="region of interest" description="Disordered" evidence="1">
    <location>
        <begin position="598"/>
        <end position="629"/>
    </location>
</feature>
<sequence length="686" mass="73194">MKPFLDSTSAGSRHNHERQKNHLKETGDSVTRCKTYSLGTNVCLPDTNPLVPNSRSPDAVSCWGDVPKRQPRLADLFHASDEDLISSTRSSMTHCNDNAYMGQRTGPDRSVLTESVGSSYKKSQSSYPKSITTASKTAESDESTNSKSNKNPSGTGRERLLEWLRTSQAKRDENNRQVFTRWIDRIDSMNNQESITANLSSAAALTSVAAVNMGTPGTVDFAHNSLFTSAFPGANGTNGTTLPGLIASPAFLIGGPFGMLTAPGLNTINPAHVAKPNTMYPNSLTNQYLSASLTNSKSGSGMNNLAQIATVQPGLVTFSQNTGTNPLETHPHPDTVLSPPGSNESDTTKSEAGSQSVKNLTSNNNNNSNSVRATYGTETSTGVSNCCSTADKVSNTKPVLLKSGLMNPESVSPGTNSVPLNTVYLSSTVPLNAVDPSVVPGSIHPPHYYMPMPVINDPLASQMYYYYYYYYCQNQLANSSAPGTGKPLGIPQPLVCYFPNSGAQPPIPASGQSLYIPDNCMCLPTYPPMVDTNPYELGTRRPDANGEAPMEISTPTTYTPLVPFGPGAVQTTLGSETNQSILLLGLADSESHCLLNTENGVTESSDGSTTHRYNNNNNNNKSTNSNHNGALDFDAKKWYSMLHDIANSHDADSSKETKSTPKTTDPTIQSNSGSPSLGKSPQTANA</sequence>
<reference evidence="2 3" key="2">
    <citation type="submission" date="2018-11" db="EMBL/GenBank/DDBJ databases">
        <authorList>
            <consortium name="Pathogen Informatics"/>
        </authorList>
    </citation>
    <scope>NUCLEOTIDE SEQUENCE [LARGE SCALE GENOMIC DNA]</scope>
    <source>
        <strain evidence="2 3">Egypt</strain>
    </source>
</reference>